<reference evidence="2" key="1">
    <citation type="submission" date="2016-10" db="EMBL/GenBank/DDBJ databases">
        <authorList>
            <person name="Varghese N."/>
            <person name="Submissions S."/>
        </authorList>
    </citation>
    <scope>NUCLEOTIDE SEQUENCE [LARGE SCALE GENOMIC DNA]</scope>
    <source>
        <strain evidence="2">LMG 26031</strain>
    </source>
</reference>
<dbReference type="STRING" id="667676.SAMN05192539_101031"/>
<organism evidence="1 2">
    <name type="scientific">Paraburkholderia diazotrophica</name>
    <dbReference type="NCBI Taxonomy" id="667676"/>
    <lineage>
        <taxon>Bacteria</taxon>
        <taxon>Pseudomonadati</taxon>
        <taxon>Pseudomonadota</taxon>
        <taxon>Betaproteobacteria</taxon>
        <taxon>Burkholderiales</taxon>
        <taxon>Burkholderiaceae</taxon>
        <taxon>Paraburkholderia</taxon>
    </lineage>
</organism>
<sequence>MHRSHRRPDAEFGITEKLAPLRLKVAAGKMVVGQGIVRIGVGEAIAMRSLITIINNLKERYPGLDVEFDVNLNANLLSKLNWMKRVCISGA</sequence>
<accession>A0A1H6Y9U7</accession>
<dbReference type="AlphaFoldDB" id="A0A1H6Y9U7"/>
<proteinExistence type="predicted"/>
<dbReference type="Proteomes" id="UP000198866">
    <property type="component" value="Unassembled WGS sequence"/>
</dbReference>
<dbReference type="Gene3D" id="3.40.190.10">
    <property type="entry name" value="Periplasmic binding protein-like II"/>
    <property type="match status" value="1"/>
</dbReference>
<keyword evidence="2" id="KW-1185">Reference proteome</keyword>
<evidence type="ECO:0000313" key="1">
    <source>
        <dbReference type="EMBL" id="SEJ38019.1"/>
    </source>
</evidence>
<dbReference type="EMBL" id="FNYE01000010">
    <property type="protein sequence ID" value="SEJ38019.1"/>
    <property type="molecule type" value="Genomic_DNA"/>
</dbReference>
<name>A0A1H6Y9U7_9BURK</name>
<protein>
    <submittedName>
        <fullName evidence="1">Uncharacterized protein</fullName>
    </submittedName>
</protein>
<evidence type="ECO:0000313" key="2">
    <source>
        <dbReference type="Proteomes" id="UP000198866"/>
    </source>
</evidence>
<gene>
    <name evidence="1" type="ORF">SAMN05192539_101031</name>
</gene>